<feature type="compositionally biased region" description="Polar residues" evidence="1">
    <location>
        <begin position="14"/>
        <end position="26"/>
    </location>
</feature>
<feature type="compositionally biased region" description="Low complexity" evidence="1">
    <location>
        <begin position="65"/>
        <end position="74"/>
    </location>
</feature>
<sequence>MRSTHILAGPPSPASTSPRPHNSSICSNNNSTATTKTTPLRGFRRKSAKGSLESKKTEEAEKAEQQGAKQSIHA</sequence>
<reference evidence="2 3" key="1">
    <citation type="journal article" date="2023" name="Plants (Basel)">
        <title>Bridging the Gap: Combining Genomics and Transcriptomics Approaches to Understand Stylosanthes scabra, an Orphan Legume from the Brazilian Caatinga.</title>
        <authorList>
            <person name="Ferreira-Neto J.R.C."/>
            <person name="da Silva M.D."/>
            <person name="Binneck E."/>
            <person name="de Melo N.F."/>
            <person name="da Silva R.H."/>
            <person name="de Melo A.L.T.M."/>
            <person name="Pandolfi V."/>
            <person name="Bustamante F.O."/>
            <person name="Brasileiro-Vidal A.C."/>
            <person name="Benko-Iseppon A.M."/>
        </authorList>
    </citation>
    <scope>NUCLEOTIDE SEQUENCE [LARGE SCALE GENOMIC DNA]</scope>
    <source>
        <tissue evidence="2">Leaves</tissue>
    </source>
</reference>
<gene>
    <name evidence="2" type="ORF">PIB30_058223</name>
</gene>
<organism evidence="2 3">
    <name type="scientific">Stylosanthes scabra</name>
    <dbReference type="NCBI Taxonomy" id="79078"/>
    <lineage>
        <taxon>Eukaryota</taxon>
        <taxon>Viridiplantae</taxon>
        <taxon>Streptophyta</taxon>
        <taxon>Embryophyta</taxon>
        <taxon>Tracheophyta</taxon>
        <taxon>Spermatophyta</taxon>
        <taxon>Magnoliopsida</taxon>
        <taxon>eudicotyledons</taxon>
        <taxon>Gunneridae</taxon>
        <taxon>Pentapetalae</taxon>
        <taxon>rosids</taxon>
        <taxon>fabids</taxon>
        <taxon>Fabales</taxon>
        <taxon>Fabaceae</taxon>
        <taxon>Papilionoideae</taxon>
        <taxon>50 kb inversion clade</taxon>
        <taxon>dalbergioids sensu lato</taxon>
        <taxon>Dalbergieae</taxon>
        <taxon>Pterocarpus clade</taxon>
        <taxon>Stylosanthes</taxon>
    </lineage>
</organism>
<proteinExistence type="predicted"/>
<comment type="caution">
    <text evidence="2">The sequence shown here is derived from an EMBL/GenBank/DDBJ whole genome shotgun (WGS) entry which is preliminary data.</text>
</comment>
<protein>
    <submittedName>
        <fullName evidence="2">Uncharacterized protein</fullName>
    </submittedName>
</protein>
<feature type="region of interest" description="Disordered" evidence="1">
    <location>
        <begin position="1"/>
        <end position="74"/>
    </location>
</feature>
<evidence type="ECO:0000256" key="1">
    <source>
        <dbReference type="SAM" id="MobiDB-lite"/>
    </source>
</evidence>
<evidence type="ECO:0000313" key="2">
    <source>
        <dbReference type="EMBL" id="MED6148990.1"/>
    </source>
</evidence>
<name>A0ABU6TKI1_9FABA</name>
<evidence type="ECO:0000313" key="3">
    <source>
        <dbReference type="Proteomes" id="UP001341840"/>
    </source>
</evidence>
<keyword evidence="3" id="KW-1185">Reference proteome</keyword>
<feature type="compositionally biased region" description="Low complexity" evidence="1">
    <location>
        <begin position="27"/>
        <end position="38"/>
    </location>
</feature>
<dbReference type="Proteomes" id="UP001341840">
    <property type="component" value="Unassembled WGS sequence"/>
</dbReference>
<accession>A0ABU6TKI1</accession>
<dbReference type="EMBL" id="JASCZI010091107">
    <property type="protein sequence ID" value="MED6148990.1"/>
    <property type="molecule type" value="Genomic_DNA"/>
</dbReference>
<feature type="compositionally biased region" description="Basic and acidic residues" evidence="1">
    <location>
        <begin position="52"/>
        <end position="64"/>
    </location>
</feature>